<dbReference type="OrthoDB" id="9835998at2"/>
<evidence type="ECO:0000313" key="1">
    <source>
        <dbReference type="EMBL" id="RYU93888.1"/>
    </source>
</evidence>
<protein>
    <submittedName>
        <fullName evidence="1">Uncharacterized protein</fullName>
    </submittedName>
</protein>
<organism evidence="1 2">
    <name type="scientific">Emticicia agri</name>
    <dbReference type="NCBI Taxonomy" id="2492393"/>
    <lineage>
        <taxon>Bacteria</taxon>
        <taxon>Pseudomonadati</taxon>
        <taxon>Bacteroidota</taxon>
        <taxon>Cytophagia</taxon>
        <taxon>Cytophagales</taxon>
        <taxon>Leadbetterellaceae</taxon>
        <taxon>Emticicia</taxon>
    </lineage>
</organism>
<gene>
    <name evidence="1" type="ORF">EWM59_19810</name>
</gene>
<dbReference type="PROSITE" id="PS51257">
    <property type="entry name" value="PROKAR_LIPOPROTEIN"/>
    <property type="match status" value="1"/>
</dbReference>
<proteinExistence type="predicted"/>
<dbReference type="RefSeq" id="WP_130022989.1">
    <property type="nucleotide sequence ID" value="NZ_SEWF01000035.1"/>
</dbReference>
<name>A0A4Q5LVZ2_9BACT</name>
<accession>A0A4Q5LVZ2</accession>
<evidence type="ECO:0000313" key="2">
    <source>
        <dbReference type="Proteomes" id="UP000293162"/>
    </source>
</evidence>
<sequence length="119" mass="13766">MGRYLLLFFVVMLTSCGQLKEKAQTVHAADSTALGQWRPPNESVVDVTIYKKEGKVFLHENFNDQSILNEEMVVESTENVIKLKYKEVIAEEYMMIDKEGNLRWYTGEGREFAKSKPKQ</sequence>
<keyword evidence="2" id="KW-1185">Reference proteome</keyword>
<reference evidence="1 2" key="1">
    <citation type="submission" date="2019-02" db="EMBL/GenBank/DDBJ databases">
        <title>Bacterial novel species Emticicia sp. 17J42-9 isolated from soil.</title>
        <authorList>
            <person name="Jung H.-Y."/>
        </authorList>
    </citation>
    <scope>NUCLEOTIDE SEQUENCE [LARGE SCALE GENOMIC DNA]</scope>
    <source>
        <strain evidence="1 2">17J42-9</strain>
    </source>
</reference>
<dbReference type="Proteomes" id="UP000293162">
    <property type="component" value="Unassembled WGS sequence"/>
</dbReference>
<comment type="caution">
    <text evidence="1">The sequence shown here is derived from an EMBL/GenBank/DDBJ whole genome shotgun (WGS) entry which is preliminary data.</text>
</comment>
<dbReference type="EMBL" id="SEWF01000035">
    <property type="protein sequence ID" value="RYU93888.1"/>
    <property type="molecule type" value="Genomic_DNA"/>
</dbReference>
<dbReference type="AlphaFoldDB" id="A0A4Q5LVZ2"/>